<keyword evidence="1 5" id="KW-0820">tRNA-binding</keyword>
<keyword evidence="3 5" id="KW-0694">RNA-binding</keyword>
<dbReference type="InterPro" id="IPR008532">
    <property type="entry name" value="NFACT_RNA-bd"/>
</dbReference>
<organism evidence="7 8">
    <name type="scientific">Solibaculum intestinale</name>
    <dbReference type="NCBI Taxonomy" id="3133165"/>
    <lineage>
        <taxon>Bacteria</taxon>
        <taxon>Bacillati</taxon>
        <taxon>Bacillota</taxon>
        <taxon>Clostridia</taxon>
        <taxon>Eubacteriales</taxon>
        <taxon>Oscillospiraceae</taxon>
        <taxon>Solibaculum</taxon>
    </lineage>
</organism>
<dbReference type="Gene3D" id="2.30.310.10">
    <property type="entry name" value="ibrinogen binding protein from staphylococcus aureus domain"/>
    <property type="match status" value="1"/>
</dbReference>
<evidence type="ECO:0000313" key="7">
    <source>
        <dbReference type="EMBL" id="MEQ2440231.1"/>
    </source>
</evidence>
<dbReference type="InterPro" id="IPR051608">
    <property type="entry name" value="RQC_Subunit_NEMF"/>
</dbReference>
<keyword evidence="2 5" id="KW-0699">rRNA-binding</keyword>
<comment type="subunit">
    <text evidence="5">Associates with stalled 50S ribosomal subunits. Binds to RqcP.</text>
</comment>
<dbReference type="Pfam" id="PF05833">
    <property type="entry name" value="NFACT_N"/>
    <property type="match status" value="1"/>
</dbReference>
<sequence length="590" mass="65645">MALDGALLYLLKQELFDAIPDARVERVYQPSKEELVLAVRSRAGSRRLLLSCRASSPRIHFTTHAPENPAKPPMLCMLLRKHLTGAKLTAIRQPGLERVLFLDFDTTNELGDHVALTLAVEIMGRHSNLILIGEDGRIIDAVKRVDADMSSVRMVLPGMRYVLPPQAPGRMDLTKDEPSDMVAALAGRKDEALEKALLSLLLGVSPIVCREIAHYTGRGAALRSAALNETEQGRLQFYLSQIKDILETQKGRPVMVTDVAQGKPIDFSFLTITQYGTAAALTPFESYSELLDGFYAERDRVDRIRHRAQDLLKTLTNASERISRKINAQKAELLQCADRERLRRYGDLLNANLYHLEKGMPVAQVDNFFEEGNPPIRIPLDPAKTPVQNAQKYYKDYRKAQTAEKILNEQIAKGMQELDYIDTVFDALSRADTERELSEIRAELAGQGYGRLAKGGRQQKAPAPLKPLAFTSSDGFPILVGRNNQQNDRLTLKQAKGSDLWFHTKNIPGSHVIVCTGGREVPARTIEEAASLAAFHSRAKDSAQVPVDYTPVKFVKKPQGAKPGMVIYTTNQTAYVTPEEALVERLRDKG</sequence>
<dbReference type="Pfam" id="PF05670">
    <property type="entry name" value="NFACT-R_1"/>
    <property type="match status" value="1"/>
</dbReference>
<dbReference type="EMBL" id="JBBMFD010000006">
    <property type="protein sequence ID" value="MEQ2440231.1"/>
    <property type="molecule type" value="Genomic_DNA"/>
</dbReference>
<comment type="function">
    <text evidence="5">Key component of the ribosome quality control system (RQC), a ribosome-associated complex that mediates the extraction of incompletely synthesized nascent chains from stalled ribosomes and their subsequent degradation. RqcH recruits Ala-charged tRNA, and with RqcP directs the elongation of stalled nascent chains on 50S ribosomal subunits, leading to non-templated C-terminal alanine extensions (Ala tail). The Ala tail promotes nascent chain degradation. May add between 1 and at least 8 Ala residues. Binds to stalled 50S ribosomal subunits.</text>
</comment>
<accession>A0ABV1E149</accession>
<comment type="caution">
    <text evidence="7">The sequence shown here is derived from an EMBL/GenBank/DDBJ whole genome shotgun (WGS) entry which is preliminary data.</text>
</comment>
<feature type="coiled-coil region" evidence="5">
    <location>
        <begin position="301"/>
        <end position="332"/>
    </location>
</feature>
<evidence type="ECO:0000256" key="5">
    <source>
        <dbReference type="HAMAP-Rule" id="MF_00844"/>
    </source>
</evidence>
<proteinExistence type="inferred from homology"/>
<dbReference type="RefSeq" id="WP_349218663.1">
    <property type="nucleotide sequence ID" value="NZ_JBBMFD010000006.1"/>
</dbReference>
<evidence type="ECO:0000256" key="3">
    <source>
        <dbReference type="ARBA" id="ARBA00022884"/>
    </source>
</evidence>
<gene>
    <name evidence="5" type="primary">rqcH</name>
    <name evidence="7" type="ORF">WMO26_05255</name>
</gene>
<keyword evidence="5" id="KW-0175">Coiled coil</keyword>
<comment type="similarity">
    <text evidence="5">Belongs to the NEMF family.</text>
</comment>
<keyword evidence="8" id="KW-1185">Reference proteome</keyword>
<name>A0ABV1E149_9FIRM</name>
<reference evidence="7 8" key="1">
    <citation type="submission" date="2024-03" db="EMBL/GenBank/DDBJ databases">
        <title>Human intestinal bacterial collection.</title>
        <authorList>
            <person name="Pauvert C."/>
            <person name="Hitch T.C.A."/>
            <person name="Clavel T."/>
        </authorList>
    </citation>
    <scope>NUCLEOTIDE SEQUENCE [LARGE SCALE GENOMIC DNA]</scope>
    <source>
        <strain evidence="7 8">CLA-JM-H44</strain>
    </source>
</reference>
<dbReference type="PANTHER" id="PTHR15239">
    <property type="entry name" value="NUCLEAR EXPORT MEDIATOR FACTOR NEMF"/>
    <property type="match status" value="1"/>
</dbReference>
<feature type="domain" description="NFACT RNA-binding" evidence="6">
    <location>
        <begin position="467"/>
        <end position="560"/>
    </location>
</feature>
<protein>
    <recommendedName>
        <fullName evidence="5">Rqc2 homolog RqcH</fullName>
        <shortName evidence="5">RqcH</shortName>
    </recommendedName>
</protein>
<dbReference type="Proteomes" id="UP001489509">
    <property type="component" value="Unassembled WGS sequence"/>
</dbReference>
<evidence type="ECO:0000256" key="2">
    <source>
        <dbReference type="ARBA" id="ARBA00022730"/>
    </source>
</evidence>
<keyword evidence="4 5" id="KW-0648">Protein biosynthesis</keyword>
<dbReference type="Gene3D" id="3.40.970.40">
    <property type="entry name" value="fibrinogen binding protein from staphylococcus aureus domain like"/>
    <property type="match status" value="1"/>
</dbReference>
<evidence type="ECO:0000259" key="6">
    <source>
        <dbReference type="Pfam" id="PF05670"/>
    </source>
</evidence>
<evidence type="ECO:0000313" key="8">
    <source>
        <dbReference type="Proteomes" id="UP001489509"/>
    </source>
</evidence>
<dbReference type="InterPro" id="IPR043682">
    <property type="entry name" value="RqcH_bacterial"/>
</dbReference>
<dbReference type="HAMAP" id="MF_00844_B">
    <property type="entry name" value="RqcH_B"/>
    <property type="match status" value="1"/>
</dbReference>
<evidence type="ECO:0000256" key="4">
    <source>
        <dbReference type="ARBA" id="ARBA00022917"/>
    </source>
</evidence>
<dbReference type="PANTHER" id="PTHR15239:SF6">
    <property type="entry name" value="RIBOSOME QUALITY CONTROL COMPLEX SUBUNIT NEMF"/>
    <property type="match status" value="1"/>
</dbReference>
<evidence type="ECO:0000256" key="1">
    <source>
        <dbReference type="ARBA" id="ARBA00022555"/>
    </source>
</evidence>